<protein>
    <recommendedName>
        <fullName evidence="4">Ubiquitin-like protease family profile domain-containing protein</fullName>
    </recommendedName>
</protein>
<dbReference type="GO" id="GO:0008234">
    <property type="term" value="F:cysteine-type peptidase activity"/>
    <property type="evidence" value="ECO:0007669"/>
    <property type="project" value="InterPro"/>
</dbReference>
<dbReference type="InterPro" id="IPR038765">
    <property type="entry name" value="Papain-like_cys_pep_sf"/>
</dbReference>
<dbReference type="Pfam" id="PF22179">
    <property type="entry name" value="RickCE_cat"/>
    <property type="match status" value="1"/>
</dbReference>
<feature type="domain" description="Ubiquitin-like protease family profile" evidence="4">
    <location>
        <begin position="416"/>
        <end position="644"/>
    </location>
</feature>
<name>A0A0B7J2F7_9RICK</name>
<proteinExistence type="predicted"/>
<dbReference type="KEGG" id="rmc:RMONA_00105"/>
<accession>A0A0B7J2F7</accession>
<dbReference type="InterPro" id="IPR003653">
    <property type="entry name" value="Peptidase_C48_C"/>
</dbReference>
<dbReference type="InterPro" id="IPR054759">
    <property type="entry name" value="RickCE_cat"/>
</dbReference>
<feature type="region of interest" description="Disordered" evidence="3">
    <location>
        <begin position="673"/>
        <end position="704"/>
    </location>
</feature>
<sequence length="704" mass="80500">MAEPIIFTLLFGDKDWILEKINKQETQNKLPIIRLEVNKASHISDKERIFSEILQESREKGKTPIFNIQLNNNNVKPIFRVQDLINSQNLNIKTTITFDQYNSLPQNSELKAYWKQIMEKVDHVFFTNEADQNLAIADGIVPKDKTTTITDISLVTSVFNNLVYDRKIDQLLSGTIPNKEKLDKIIKNAKNQGGRVIIETWPLSADEATNLITAKFGITSEDQIYGLKLEINEILKDPNNAAENFKKYVSQISRQFQKDLGKAEINPIDFNFNTKKVMNDSPKDIQVEQTTSYEPPKENQPQPQGFFRRVFNYFKDIVTSFKEAIFDKKEELKTQVTPTTEAKPTITEESLTTVASSITQPQQHVSKSSPVIGSSQKQQDKLFGMTEQDYKAMRAASTTLHHDNPSNNININDFKYDLSQEDLNNIKKPEYWYTENDIVNILTAALDDKKVSIQPAITLTNTVVKEEMLRELTIKGEEKERALAEIQETKAMFKDAPEVERNNVLKDLEAREKIITLPDEEREKQSNALLKEAESKQKINTDILNRAAKDIQENGKECAVIPIEMGTGHWCNLFMTHSKEDNQTIITFNDSFGHPIGSNNNILPDTINKAFENKKPPLVIDEQIKQQNNNFDCGPYSVETMIRKASGKPILTESEALNKGPELREKHAQVVIDKQQERQAKTQLSNRWTSKQQQESKGSNQLRH</sequence>
<reference evidence="5 6" key="1">
    <citation type="submission" date="2015-01" db="EMBL/GenBank/DDBJ databases">
        <title>Draft genome sequence of Rickettsia monacensis strain IrR/Munich.</title>
        <authorList>
            <person name="Felsheim R.F."/>
            <person name="Johnson S.L."/>
            <person name="Kurtti T.J."/>
            <person name="Munderloh U.G."/>
        </authorList>
    </citation>
    <scope>NUCLEOTIDE SEQUENCE [LARGE SCALE GENOMIC DNA]</scope>
    <source>
        <strain evidence="5 6">IrR/Munich</strain>
    </source>
</reference>
<dbReference type="SUPFAM" id="SSF54001">
    <property type="entry name" value="Cysteine proteinases"/>
    <property type="match status" value="1"/>
</dbReference>
<dbReference type="RefSeq" id="WP_023507084.1">
    <property type="nucleotide sequence ID" value="NZ_LN794217.1"/>
</dbReference>
<dbReference type="EMBL" id="LN794217">
    <property type="protein sequence ID" value="CEO16449.1"/>
    <property type="molecule type" value="Genomic_DNA"/>
</dbReference>
<evidence type="ECO:0000256" key="1">
    <source>
        <dbReference type="ARBA" id="ARBA00022670"/>
    </source>
</evidence>
<dbReference type="InterPro" id="IPR054022">
    <property type="entry name" value="RickCE_N"/>
</dbReference>
<evidence type="ECO:0000313" key="6">
    <source>
        <dbReference type="Proteomes" id="UP000018149"/>
    </source>
</evidence>
<dbReference type="STRING" id="109232.RMONA_00105"/>
<dbReference type="PROSITE" id="PS50600">
    <property type="entry name" value="ULP_PROTEASE"/>
    <property type="match status" value="1"/>
</dbReference>
<evidence type="ECO:0000313" key="5">
    <source>
        <dbReference type="EMBL" id="CEO16449.1"/>
    </source>
</evidence>
<dbReference type="Proteomes" id="UP000018149">
    <property type="component" value="Chromosome I"/>
</dbReference>
<dbReference type="Gene3D" id="3.40.395.10">
    <property type="entry name" value="Adenoviral Proteinase, Chain A"/>
    <property type="match status" value="1"/>
</dbReference>
<keyword evidence="1" id="KW-0645">Protease</keyword>
<evidence type="ECO:0000256" key="3">
    <source>
        <dbReference type="SAM" id="MobiDB-lite"/>
    </source>
</evidence>
<dbReference type="GO" id="GO:0006508">
    <property type="term" value="P:proteolysis"/>
    <property type="evidence" value="ECO:0007669"/>
    <property type="project" value="UniProtKB-KW"/>
</dbReference>
<keyword evidence="6" id="KW-1185">Reference proteome</keyword>
<feature type="region of interest" description="Disordered" evidence="3">
    <location>
        <begin position="354"/>
        <end position="376"/>
    </location>
</feature>
<keyword evidence="2" id="KW-0378">Hydrolase</keyword>
<dbReference type="AlphaFoldDB" id="A0A0B7J2F7"/>
<dbReference type="HOGENOM" id="CLU_436058_0_0_5"/>
<evidence type="ECO:0000256" key="2">
    <source>
        <dbReference type="ARBA" id="ARBA00022801"/>
    </source>
</evidence>
<feature type="compositionally biased region" description="Polar residues" evidence="3">
    <location>
        <begin position="681"/>
        <end position="704"/>
    </location>
</feature>
<organism evidence="5 6">
    <name type="scientific">Rickettsia monacensis</name>
    <dbReference type="NCBI Taxonomy" id="109232"/>
    <lineage>
        <taxon>Bacteria</taxon>
        <taxon>Pseudomonadati</taxon>
        <taxon>Pseudomonadota</taxon>
        <taxon>Alphaproteobacteria</taxon>
        <taxon>Rickettsiales</taxon>
        <taxon>Rickettsiaceae</taxon>
        <taxon>Rickettsieae</taxon>
        <taxon>Rickettsia</taxon>
        <taxon>spotted fever group</taxon>
    </lineage>
</organism>
<dbReference type="Pfam" id="PF22189">
    <property type="entry name" value="RickCE_N"/>
    <property type="match status" value="1"/>
</dbReference>
<gene>
    <name evidence="5" type="ORF">RMONA_00105</name>
</gene>
<evidence type="ECO:0000259" key="4">
    <source>
        <dbReference type="PROSITE" id="PS50600"/>
    </source>
</evidence>